<evidence type="ECO:0008006" key="4">
    <source>
        <dbReference type="Google" id="ProtNLM"/>
    </source>
</evidence>
<protein>
    <recommendedName>
        <fullName evidence="4">Secreted protein</fullName>
    </recommendedName>
</protein>
<proteinExistence type="predicted"/>
<feature type="signal peptide" evidence="1">
    <location>
        <begin position="1"/>
        <end position="26"/>
    </location>
</feature>
<name>A0ABP0HN83_9DINO</name>
<feature type="chain" id="PRO_5046805673" description="Secreted protein" evidence="1">
    <location>
        <begin position="27"/>
        <end position="119"/>
    </location>
</feature>
<evidence type="ECO:0000256" key="1">
    <source>
        <dbReference type="SAM" id="SignalP"/>
    </source>
</evidence>
<dbReference type="PANTHER" id="PTHR35455:SF1">
    <property type="entry name" value="AGAP005842-PA"/>
    <property type="match status" value="1"/>
</dbReference>
<evidence type="ECO:0000313" key="2">
    <source>
        <dbReference type="EMBL" id="CAK8991694.1"/>
    </source>
</evidence>
<dbReference type="Proteomes" id="UP001642464">
    <property type="component" value="Unassembled WGS sequence"/>
</dbReference>
<keyword evidence="3" id="KW-1185">Reference proteome</keyword>
<dbReference type="Pfam" id="PF16029">
    <property type="entry name" value="DUF4787"/>
    <property type="match status" value="1"/>
</dbReference>
<reference evidence="2 3" key="1">
    <citation type="submission" date="2024-02" db="EMBL/GenBank/DDBJ databases">
        <authorList>
            <person name="Chen Y."/>
            <person name="Shah S."/>
            <person name="Dougan E. K."/>
            <person name="Thang M."/>
            <person name="Chan C."/>
        </authorList>
    </citation>
    <scope>NUCLEOTIDE SEQUENCE [LARGE SCALE GENOMIC DNA]</scope>
</reference>
<dbReference type="InterPro" id="IPR031985">
    <property type="entry name" value="DUF4787"/>
</dbReference>
<dbReference type="EMBL" id="CAXAMM010001359">
    <property type="protein sequence ID" value="CAK8991694.1"/>
    <property type="molecule type" value="Genomic_DNA"/>
</dbReference>
<keyword evidence="1" id="KW-0732">Signal</keyword>
<organism evidence="2 3">
    <name type="scientific">Durusdinium trenchii</name>
    <dbReference type="NCBI Taxonomy" id="1381693"/>
    <lineage>
        <taxon>Eukaryota</taxon>
        <taxon>Sar</taxon>
        <taxon>Alveolata</taxon>
        <taxon>Dinophyceae</taxon>
        <taxon>Suessiales</taxon>
        <taxon>Symbiodiniaceae</taxon>
        <taxon>Durusdinium</taxon>
    </lineage>
</organism>
<gene>
    <name evidence="2" type="ORF">SCF082_LOCUS2767</name>
</gene>
<dbReference type="PANTHER" id="PTHR35455">
    <property type="entry name" value="UNNAMED PRODUCT"/>
    <property type="match status" value="1"/>
</dbReference>
<evidence type="ECO:0000313" key="3">
    <source>
        <dbReference type="Proteomes" id="UP001642464"/>
    </source>
</evidence>
<sequence length="119" mass="13483">MHRKQVSMTMLRAMIVLLLATALADAKPKKYPQHTSKVHWKKEGECSRGPCAGFHADENDDCVSKCVSNTCYAEVYATDPLEPGEVDRVRQSRFNACVRKEQDEEAKRISEERKAKGNK</sequence>
<accession>A0ABP0HN83</accession>
<comment type="caution">
    <text evidence="2">The sequence shown here is derived from an EMBL/GenBank/DDBJ whole genome shotgun (WGS) entry which is preliminary data.</text>
</comment>